<organism evidence="1 2">
    <name type="scientific">Levilactobacillus brevis KB290</name>
    <dbReference type="NCBI Taxonomy" id="1001583"/>
    <lineage>
        <taxon>Bacteria</taxon>
        <taxon>Bacillati</taxon>
        <taxon>Bacillota</taxon>
        <taxon>Bacilli</taxon>
        <taxon>Lactobacillales</taxon>
        <taxon>Lactobacillaceae</taxon>
        <taxon>Levilactobacillus</taxon>
    </lineage>
</organism>
<protein>
    <submittedName>
        <fullName evidence="1">Uncharacterized protein</fullName>
    </submittedName>
</protein>
<evidence type="ECO:0000313" key="1">
    <source>
        <dbReference type="EMBL" id="BAN07624.1"/>
    </source>
</evidence>
<name>M5AFN1_LEVBR</name>
<dbReference type="HOGENOM" id="CLU_3365564_0_0_9"/>
<proteinExistence type="predicted"/>
<dbReference type="EMBL" id="AP012167">
    <property type="protein sequence ID" value="BAN07624.1"/>
    <property type="molecule type" value="Genomic_DNA"/>
</dbReference>
<accession>M5AFN1</accession>
<reference evidence="1 2" key="1">
    <citation type="journal article" date="2013" name="PLoS ONE">
        <title>Genomic Analysis by Deep Sequencing of the Probiotic Lactobacillus brevis KB290 Harboring Nine Plasmids Reveals Genomic Stability.</title>
        <authorList>
            <person name="Fukao M."/>
            <person name="Oshima K."/>
            <person name="Morita H."/>
            <person name="Toh H."/>
            <person name="Suda W."/>
            <person name="Kim S.W."/>
            <person name="Suzuki S."/>
            <person name="Yakabe T."/>
            <person name="Hattori M."/>
            <person name="Yajima N."/>
        </authorList>
    </citation>
    <scope>NUCLEOTIDE SEQUENCE [LARGE SCALE GENOMIC DNA]</scope>
    <source>
        <strain evidence="1 2">KB290</strain>
    </source>
</reference>
<gene>
    <name evidence="1" type="ORF">LVISKB_1989</name>
</gene>
<dbReference type="AlphaFoldDB" id="M5AFN1"/>
<evidence type="ECO:0000313" key="2">
    <source>
        <dbReference type="Proteomes" id="UP000012042"/>
    </source>
</evidence>
<dbReference type="KEGG" id="lbk:LVISKB_1989"/>
<sequence>MVAQWCYQPAATLSFGAEFGDGIGVLVVNQTTTLN</sequence>
<dbReference type="Proteomes" id="UP000012042">
    <property type="component" value="Chromosome"/>
</dbReference>